<feature type="compositionally biased region" description="Acidic residues" evidence="1">
    <location>
        <begin position="1"/>
        <end position="18"/>
    </location>
</feature>
<evidence type="ECO:0000313" key="3">
    <source>
        <dbReference type="Proteomes" id="UP000609651"/>
    </source>
</evidence>
<organism evidence="2 3">
    <name type="scientific">Alienimonas chondri</name>
    <dbReference type="NCBI Taxonomy" id="2681879"/>
    <lineage>
        <taxon>Bacteria</taxon>
        <taxon>Pseudomonadati</taxon>
        <taxon>Planctomycetota</taxon>
        <taxon>Planctomycetia</taxon>
        <taxon>Planctomycetales</taxon>
        <taxon>Planctomycetaceae</taxon>
        <taxon>Alienimonas</taxon>
    </lineage>
</organism>
<feature type="region of interest" description="Disordered" evidence="1">
    <location>
        <begin position="1"/>
        <end position="188"/>
    </location>
</feature>
<protein>
    <submittedName>
        <fullName evidence="2">Uncharacterized protein</fullName>
    </submittedName>
</protein>
<feature type="compositionally biased region" description="Low complexity" evidence="1">
    <location>
        <begin position="72"/>
        <end position="83"/>
    </location>
</feature>
<gene>
    <name evidence="2" type="ORF">LzC2_28700</name>
</gene>
<feature type="compositionally biased region" description="Low complexity" evidence="1">
    <location>
        <begin position="22"/>
        <end position="49"/>
    </location>
</feature>
<dbReference type="EMBL" id="WTPX01000098">
    <property type="protein sequence ID" value="NNJ26779.1"/>
    <property type="molecule type" value="Genomic_DNA"/>
</dbReference>
<proteinExistence type="predicted"/>
<feature type="compositionally biased region" description="Low complexity" evidence="1">
    <location>
        <begin position="93"/>
        <end position="112"/>
    </location>
</feature>
<evidence type="ECO:0000313" key="2">
    <source>
        <dbReference type="EMBL" id="NNJ26779.1"/>
    </source>
</evidence>
<name>A0ABX1VG96_9PLAN</name>
<reference evidence="2 3" key="1">
    <citation type="journal article" date="2020" name="Syst. Appl. Microbiol.">
        <title>Alienimonas chondri sp. nov., a novel planctomycete isolated from the biofilm of the red alga Chondrus crispus.</title>
        <authorList>
            <person name="Vitorino I."/>
            <person name="Albuquerque L."/>
            <person name="Wiegand S."/>
            <person name="Kallscheuer N."/>
            <person name="da Costa M.S."/>
            <person name="Lobo-da-Cunha A."/>
            <person name="Jogler C."/>
            <person name="Lage O.M."/>
        </authorList>
    </citation>
    <scope>NUCLEOTIDE SEQUENCE [LARGE SCALE GENOMIC DNA]</scope>
    <source>
        <strain evidence="2 3">LzC2</strain>
    </source>
</reference>
<feature type="compositionally biased region" description="Low complexity" evidence="1">
    <location>
        <begin position="150"/>
        <end position="183"/>
    </location>
</feature>
<accession>A0ABX1VG96</accession>
<dbReference type="Proteomes" id="UP000609651">
    <property type="component" value="Unassembled WGS sequence"/>
</dbReference>
<keyword evidence="3" id="KW-1185">Reference proteome</keyword>
<comment type="caution">
    <text evidence="2">The sequence shown here is derived from an EMBL/GenBank/DDBJ whole genome shotgun (WGS) entry which is preliminary data.</text>
</comment>
<sequence length="307" mass="32234">MLAADDSEFFPEESEAEADGLVAAPPAAAVVNRTPEPAMEPETPTLDLTPPEPTRDAVASTADLRIADERVAPPAAAVAEQADTPFTGLSLDAPAPAAPRTAEAPEPQLAAAPAPPEESFEAPSEPMDDDEADWDLALAAATPTEEEEAPAPVEPEASPAPSLAAAEPAPETTDEAVPPTEAPGRPDPTKLLEKLAARADRSLLMGFCPVTLRDDRDLAEGNDRFTAEFEGVAYRFASAAARDKFLTDPGRYAPAAGGRDLVIASTGWGETVGSLAHAAWYRGRLYLFASRESMRRFVTSPSDYLGS</sequence>
<evidence type="ECO:0000256" key="1">
    <source>
        <dbReference type="SAM" id="MobiDB-lite"/>
    </source>
</evidence>